<dbReference type="PROSITE" id="PS51918">
    <property type="entry name" value="RADICAL_SAM"/>
    <property type="match status" value="1"/>
</dbReference>
<sequence>MKITETFRSIQGESRYSGWPCFFIRTTGCPLRCRWCDTTYSFYGGEERTVDSLVGEAVSSGTSLVEITGGEPFVQPELPELCQKLLDLGKTVLIETSGGFPVPSGLNRECRLIVDLKPPGSGMEAWMKAENFAELGTEDEIKAVLTGREDFDWSVQKLEEWGIWGRVPVTFSPVFGECDPRELARWVLDSGLPVRVQIQLHKILFDPQLRGV</sequence>
<dbReference type="InterPro" id="IPR058240">
    <property type="entry name" value="rSAM_sf"/>
</dbReference>
<dbReference type="KEGG" id="lfp:Y981_00030"/>
<keyword evidence="6 8" id="KW-0411">Iron-sulfur</keyword>
<feature type="binding site" evidence="8">
    <location>
        <begin position="35"/>
        <end position="37"/>
    </location>
    <ligand>
        <name>S-adenosyl-L-methionine</name>
        <dbReference type="ChEBI" id="CHEBI:59789"/>
    </ligand>
</feature>
<dbReference type="Proteomes" id="UP000027059">
    <property type="component" value="Chromosome"/>
</dbReference>
<feature type="binding site" evidence="8">
    <location>
        <position position="29"/>
    </location>
    <ligand>
        <name>[4Fe-4S] cluster</name>
        <dbReference type="ChEBI" id="CHEBI:49883"/>
        <note>4Fe-4S-S-AdoMet</note>
    </ligand>
</feature>
<dbReference type="GO" id="GO:0008616">
    <property type="term" value="P:tRNA queuosine(34) biosynthetic process"/>
    <property type="evidence" value="ECO:0007669"/>
    <property type="project" value="UniProtKB-UniRule"/>
</dbReference>
<accession>A0A059XMR8</accession>
<evidence type="ECO:0000259" key="9">
    <source>
        <dbReference type="PROSITE" id="PS51918"/>
    </source>
</evidence>
<evidence type="ECO:0000256" key="3">
    <source>
        <dbReference type="ARBA" id="ARBA00022723"/>
    </source>
</evidence>
<dbReference type="SUPFAM" id="SSF102114">
    <property type="entry name" value="Radical SAM enzymes"/>
    <property type="match status" value="1"/>
</dbReference>
<dbReference type="CDD" id="cd01335">
    <property type="entry name" value="Radical_SAM"/>
    <property type="match status" value="1"/>
</dbReference>
<comment type="similarity">
    <text evidence="8">Belongs to the radical SAM superfamily. 7-carboxy-7-deazaguanine synthase family.</text>
</comment>
<dbReference type="GO" id="GO:0016840">
    <property type="term" value="F:carbon-nitrogen lyase activity"/>
    <property type="evidence" value="ECO:0007669"/>
    <property type="project" value="UniProtKB-UniRule"/>
</dbReference>
<dbReference type="GO" id="GO:0051539">
    <property type="term" value="F:4 iron, 4 sulfur cluster binding"/>
    <property type="evidence" value="ECO:0007669"/>
    <property type="project" value="UniProtKB-UniRule"/>
</dbReference>
<dbReference type="OrthoDB" id="9792276at2"/>
<keyword evidence="11" id="KW-1185">Reference proteome</keyword>
<gene>
    <name evidence="8" type="primary">queE</name>
    <name evidence="10" type="ORF">Y981_00030</name>
</gene>
<protein>
    <recommendedName>
        <fullName evidence="8">7-carboxy-7-deazaguanine synthase</fullName>
        <shortName evidence="8">CDG synthase</shortName>
        <ecNumber evidence="8">4.3.99.3</ecNumber>
    </recommendedName>
    <alternativeName>
        <fullName evidence="8">Queuosine biosynthesis protein QueE</fullName>
    </alternativeName>
</protein>
<name>A0A059XMR8_9BACT</name>
<dbReference type="AlphaFoldDB" id="A0A059XMR8"/>
<dbReference type="HAMAP" id="MF_00917">
    <property type="entry name" value="QueE"/>
    <property type="match status" value="1"/>
</dbReference>
<keyword evidence="3 8" id="KW-0479">Metal-binding</keyword>
<evidence type="ECO:0000256" key="4">
    <source>
        <dbReference type="ARBA" id="ARBA00022842"/>
    </source>
</evidence>
<organism evidence="10 11">
    <name type="scientific">Leptospirillum ferriphilum YSK</name>
    <dbReference type="NCBI Taxonomy" id="1441628"/>
    <lineage>
        <taxon>Bacteria</taxon>
        <taxon>Pseudomonadati</taxon>
        <taxon>Nitrospirota</taxon>
        <taxon>Nitrospiria</taxon>
        <taxon>Nitrospirales</taxon>
        <taxon>Nitrospiraceae</taxon>
        <taxon>Leptospirillum</taxon>
    </lineage>
</organism>
<evidence type="ECO:0000256" key="1">
    <source>
        <dbReference type="ARBA" id="ARBA00022485"/>
    </source>
</evidence>
<feature type="binding site" evidence="8">
    <location>
        <position position="38"/>
    </location>
    <ligand>
        <name>Mg(2+)</name>
        <dbReference type="ChEBI" id="CHEBI:18420"/>
    </ligand>
</feature>
<comment type="cofactor">
    <cofactor evidence="8">
        <name>[4Fe-4S] cluster</name>
        <dbReference type="ChEBI" id="CHEBI:49883"/>
    </cofactor>
    <text evidence="8">Binds 1 [4Fe-4S] cluster. The cluster is coordinated with 3 cysteines and an exchangeable S-adenosyl-L-methionine.</text>
</comment>
<keyword evidence="2 8" id="KW-0949">S-adenosyl-L-methionine</keyword>
<evidence type="ECO:0000313" key="10">
    <source>
        <dbReference type="EMBL" id="AIA29799.1"/>
    </source>
</evidence>
<dbReference type="RefSeq" id="WP_014959785.1">
    <property type="nucleotide sequence ID" value="NZ_CP007243.1"/>
</dbReference>
<dbReference type="EMBL" id="CP007243">
    <property type="protein sequence ID" value="AIA29799.1"/>
    <property type="molecule type" value="Genomic_DNA"/>
</dbReference>
<keyword evidence="4 8" id="KW-0460">Magnesium</keyword>
<dbReference type="InterPro" id="IPR024924">
    <property type="entry name" value="7-CO-7-deazaguanine_synth-like"/>
</dbReference>
<dbReference type="PANTHER" id="PTHR42836">
    <property type="entry name" value="7-CARBOXY-7-DEAZAGUANINE SYNTHASE"/>
    <property type="match status" value="1"/>
</dbReference>
<comment type="cofactor">
    <cofactor evidence="8">
        <name>S-adenosyl-L-methionine</name>
        <dbReference type="ChEBI" id="CHEBI:59789"/>
    </cofactor>
    <text evidence="8">Binds 1 S-adenosyl-L-methionine per subunit.</text>
</comment>
<dbReference type="EC" id="4.3.99.3" evidence="8"/>
<dbReference type="UniPathway" id="UPA00391"/>
<dbReference type="HOGENOM" id="CLU_066739_2_0_0"/>
<comment type="caution">
    <text evidence="8">Lacks conserved residue(s) required for the propagation of feature annotation.</text>
</comment>
<comment type="cofactor">
    <cofactor evidence="8">
        <name>Mg(2+)</name>
        <dbReference type="ChEBI" id="CHEBI:18420"/>
    </cofactor>
</comment>
<evidence type="ECO:0000256" key="2">
    <source>
        <dbReference type="ARBA" id="ARBA00022691"/>
    </source>
</evidence>
<evidence type="ECO:0000256" key="5">
    <source>
        <dbReference type="ARBA" id="ARBA00023004"/>
    </source>
</evidence>
<feature type="binding site" evidence="8">
    <location>
        <position position="33"/>
    </location>
    <ligand>
        <name>[4Fe-4S] cluster</name>
        <dbReference type="ChEBI" id="CHEBI:49883"/>
        <note>4Fe-4S-S-AdoMet</note>
    </ligand>
</feature>
<feature type="binding site" evidence="8">
    <location>
        <begin position="10"/>
        <end position="12"/>
    </location>
    <ligand>
        <name>substrate</name>
    </ligand>
</feature>
<dbReference type="GO" id="GO:1904047">
    <property type="term" value="F:S-adenosyl-L-methionine binding"/>
    <property type="evidence" value="ECO:0007669"/>
    <property type="project" value="UniProtKB-UniRule"/>
</dbReference>
<proteinExistence type="inferred from homology"/>
<feature type="binding site" evidence="8">
    <location>
        <position position="36"/>
    </location>
    <ligand>
        <name>[4Fe-4S] cluster</name>
        <dbReference type="ChEBI" id="CHEBI:49883"/>
        <note>4Fe-4S-S-AdoMet</note>
    </ligand>
</feature>
<dbReference type="GO" id="GO:0000287">
    <property type="term" value="F:magnesium ion binding"/>
    <property type="evidence" value="ECO:0007669"/>
    <property type="project" value="UniProtKB-UniRule"/>
</dbReference>
<dbReference type="SFLD" id="SFLDS00029">
    <property type="entry name" value="Radical_SAM"/>
    <property type="match status" value="1"/>
</dbReference>
<evidence type="ECO:0000256" key="6">
    <source>
        <dbReference type="ARBA" id="ARBA00023014"/>
    </source>
</evidence>
<comment type="function">
    <text evidence="8">Catalyzes the complex heterocyclic radical-mediated conversion of 6-carboxy-5,6,7,8-tetrahydropterin (CPH4) to 7-carboxy-7-deazaguanine (CDG), a step common to the biosynthetic pathways of all 7-deazapurine-containing compounds.</text>
</comment>
<dbReference type="PIRSF" id="PIRSF000370">
    <property type="entry name" value="QueE"/>
    <property type="match status" value="1"/>
</dbReference>
<reference evidence="10 11" key="2">
    <citation type="journal article" date="2015" name="Biomed. Res. Int.">
        <title>Effects of Arsenite Resistance on the Growth and Functional Gene Expression of Leptospirillum ferriphilum and Acidithiobacillus thiooxidans in Pure Culture and Coculture.</title>
        <authorList>
            <person name="Jiang H."/>
            <person name="Liang Y."/>
            <person name="Yin H."/>
            <person name="Xiao Y."/>
            <person name="Guo X."/>
            <person name="Xu Y."/>
            <person name="Hu Q."/>
            <person name="Liu H."/>
            <person name="Liu X."/>
        </authorList>
    </citation>
    <scope>NUCLEOTIDE SEQUENCE [LARGE SCALE GENOMIC DNA]</scope>
    <source>
        <strain evidence="10 11">YSK</strain>
    </source>
</reference>
<keyword evidence="5 8" id="KW-0408">Iron</keyword>
<comment type="subunit">
    <text evidence="8">Homodimer.</text>
</comment>
<dbReference type="InterPro" id="IPR007197">
    <property type="entry name" value="rSAM"/>
</dbReference>
<dbReference type="Gene3D" id="3.20.20.70">
    <property type="entry name" value="Aldolase class I"/>
    <property type="match status" value="1"/>
</dbReference>
<evidence type="ECO:0000256" key="8">
    <source>
        <dbReference type="HAMAP-Rule" id="MF_00917"/>
    </source>
</evidence>
<keyword evidence="8" id="KW-0671">Queuosine biosynthesis</keyword>
<feature type="binding site" evidence="8">
    <location>
        <position position="68"/>
    </location>
    <ligand>
        <name>substrate</name>
    </ligand>
</feature>
<feature type="binding site" evidence="8">
    <location>
        <position position="70"/>
    </location>
    <ligand>
        <name>S-adenosyl-L-methionine</name>
        <dbReference type="ChEBI" id="CHEBI:59789"/>
    </ligand>
</feature>
<keyword evidence="1 8" id="KW-0004">4Fe-4S</keyword>
<feature type="binding site" evidence="8">
    <location>
        <position position="25"/>
    </location>
    <ligand>
        <name>substrate</name>
    </ligand>
</feature>
<keyword evidence="7 8" id="KW-0456">Lyase</keyword>
<reference evidence="11" key="1">
    <citation type="submission" date="2014-02" db="EMBL/GenBank/DDBJ databases">
        <title>Complete genome sequence and comparative genomic analysis of the nitrogen-fixing bacterium Leptospirillum ferriphilum YSK.</title>
        <authorList>
            <person name="Guo X."/>
            <person name="Yin H."/>
            <person name="Liang Y."/>
            <person name="Hu Q."/>
            <person name="Ma L."/>
            <person name="Xiao Y."/>
            <person name="Zhang X."/>
            <person name="Qiu G."/>
            <person name="Liu X."/>
        </authorList>
    </citation>
    <scope>NUCLEOTIDE SEQUENCE [LARGE SCALE GENOMIC DNA]</scope>
    <source>
        <strain evidence="11">YSK</strain>
    </source>
</reference>
<comment type="pathway">
    <text evidence="8">Purine metabolism; 7-cyano-7-deazaguanine biosynthesis.</text>
</comment>
<feature type="domain" description="Radical SAM core" evidence="9">
    <location>
        <begin position="16"/>
        <end position="212"/>
    </location>
</feature>
<dbReference type="PANTHER" id="PTHR42836:SF1">
    <property type="entry name" value="7-CARBOXY-7-DEAZAGUANINE SYNTHASE"/>
    <property type="match status" value="1"/>
</dbReference>
<comment type="catalytic activity">
    <reaction evidence="8">
        <text>6-carboxy-5,6,7,8-tetrahydropterin + H(+) = 7-carboxy-7-carbaguanine + NH4(+)</text>
        <dbReference type="Rhea" id="RHEA:27974"/>
        <dbReference type="ChEBI" id="CHEBI:15378"/>
        <dbReference type="ChEBI" id="CHEBI:28938"/>
        <dbReference type="ChEBI" id="CHEBI:61032"/>
        <dbReference type="ChEBI" id="CHEBI:61036"/>
        <dbReference type="EC" id="4.3.99.3"/>
    </reaction>
</comment>
<evidence type="ECO:0000313" key="11">
    <source>
        <dbReference type="Proteomes" id="UP000027059"/>
    </source>
</evidence>
<dbReference type="InterPro" id="IPR013785">
    <property type="entry name" value="Aldolase_TIM"/>
</dbReference>
<evidence type="ECO:0000256" key="7">
    <source>
        <dbReference type="ARBA" id="ARBA00023239"/>
    </source>
</evidence>
<dbReference type="Pfam" id="PF04055">
    <property type="entry name" value="Radical_SAM"/>
    <property type="match status" value="1"/>
</dbReference>